<reference evidence="2 3" key="1">
    <citation type="journal article" date="2019" name="Gut">
        <title>Antibiotics-induced monodominance of a novel gut bacterial order.</title>
        <authorList>
            <person name="Hildebrand F."/>
            <person name="Moitinho-Silva L."/>
            <person name="Blasche S."/>
            <person name="Jahn M.T."/>
            <person name="Gossmann T.I."/>
            <person name="Heuerta-Cepas J."/>
            <person name="Hercog R."/>
            <person name="Luetge M."/>
            <person name="Bahram M."/>
            <person name="Pryszlak A."/>
            <person name="Alves R.J."/>
            <person name="Waszak S.M."/>
            <person name="Zhu A."/>
            <person name="Ye L."/>
            <person name="Costea P.I."/>
            <person name="Aalvink S."/>
            <person name="Belzer C."/>
            <person name="Forslund S.K."/>
            <person name="Sunagawa S."/>
            <person name="Hentschel U."/>
            <person name="Merten C."/>
            <person name="Patil K.R."/>
            <person name="Benes V."/>
            <person name="Bork P."/>
        </authorList>
    </citation>
    <scope>NUCLEOTIDE SEQUENCE [LARGE SCALE GENOMIC DNA]</scope>
    <source>
        <strain evidence="2 3">HDS1380</strain>
    </source>
</reference>
<dbReference type="Proteomes" id="UP000291269">
    <property type="component" value="Unassembled WGS sequence"/>
</dbReference>
<feature type="signal peptide" evidence="1">
    <location>
        <begin position="1"/>
        <end position="22"/>
    </location>
</feature>
<name>A0A4Q2KAX6_9FIRM</name>
<dbReference type="AlphaFoldDB" id="A0A4Q2KAX6"/>
<comment type="caution">
    <text evidence="2">The sequence shown here is derived from an EMBL/GenBank/DDBJ whole genome shotgun (WGS) entry which is preliminary data.</text>
</comment>
<keyword evidence="3" id="KW-1185">Reference proteome</keyword>
<dbReference type="SUPFAM" id="SSF53850">
    <property type="entry name" value="Periplasmic binding protein-like II"/>
    <property type="match status" value="1"/>
</dbReference>
<dbReference type="EMBL" id="SDOZ01000002">
    <property type="protein sequence ID" value="RXZ61788.1"/>
    <property type="molecule type" value="Genomic_DNA"/>
</dbReference>
<protein>
    <submittedName>
        <fullName evidence="2">Extracellular solute-binding protein</fullName>
    </submittedName>
</protein>
<proteinExistence type="predicted"/>
<keyword evidence="1" id="KW-0732">Signal</keyword>
<organism evidence="2 3">
    <name type="scientific">Candidatus Borkfalkia ceftriaxoniphila</name>
    <dbReference type="NCBI Taxonomy" id="2508949"/>
    <lineage>
        <taxon>Bacteria</taxon>
        <taxon>Bacillati</taxon>
        <taxon>Bacillota</taxon>
        <taxon>Clostridia</taxon>
        <taxon>Christensenellales</taxon>
        <taxon>Christensenellaceae</taxon>
        <taxon>Candidatus Borkfalkia</taxon>
    </lineage>
</organism>
<accession>A0A4Q2KAX6</accession>
<evidence type="ECO:0000256" key="1">
    <source>
        <dbReference type="SAM" id="SignalP"/>
    </source>
</evidence>
<dbReference type="OrthoDB" id="2644263at2"/>
<dbReference type="PROSITE" id="PS51257">
    <property type="entry name" value="PROKAR_LIPOPROTEIN"/>
    <property type="match status" value="1"/>
</dbReference>
<evidence type="ECO:0000313" key="3">
    <source>
        <dbReference type="Proteomes" id="UP000291269"/>
    </source>
</evidence>
<evidence type="ECO:0000313" key="2">
    <source>
        <dbReference type="EMBL" id="RXZ61788.1"/>
    </source>
</evidence>
<sequence length="569" mass="63891">MKKITKILLVFLIAALCVGSFAACGGGSGGMTSDGRYILSVYRGRSSGMIDGKDDALVTEAIEKKFKEDTGIGIDLQMTLETNTSIPQKVDLDYSKKDKQMDLVFHYASEDVGSAIVKYAKESESVKEVEGLLEQYGQHILAAIRQGDTNHIAEKTGYVLQENGELKMTMIPGVYAEKQYGILLNKTYMKQVQDKTGLDPETFDIANENYQNMNFKQFDTLLRAMKSIPDVQYSLTGYPWDISRVIAPTFGVDAMSYGLKDGKLVPSQLTDGFDRYISTMFEWAKDGLWAPDSNNKSEVQMRSDFMIGKSGVFIAYPEINNLIQLHRQARAMEENADTEYMMIAPLADVDENGDTLIENGEPVVHGFLKNNRAFGAVILPMKSKHPEITVQFLDWMYASQENYDLCKYGIKGQHWIEGPEKVINGVTYKTWEYPAAKYDEYTQNPPYSGMWELLPNLNVSNRVRSDLMDKEMAWYVACTSENEALASVTEGVWLPKVSRSLAMQAQTVDGKYVEDIRSYAWTGLTNNGKSPVEILKDYVAEVSVSCKEYLDAVDANYQTAKQKLAEKFA</sequence>
<feature type="chain" id="PRO_5020656899" evidence="1">
    <location>
        <begin position="23"/>
        <end position="569"/>
    </location>
</feature>
<dbReference type="Gene3D" id="3.40.190.10">
    <property type="entry name" value="Periplasmic binding protein-like II"/>
    <property type="match status" value="2"/>
</dbReference>
<dbReference type="RefSeq" id="WP_129224800.1">
    <property type="nucleotide sequence ID" value="NZ_SDOZ01000002.1"/>
</dbReference>
<gene>
    <name evidence="2" type="ORF">ESZ91_05205</name>
</gene>